<accession>A0AAE4L475</accession>
<dbReference type="EMBL" id="JAWDEU010000002">
    <property type="protein sequence ID" value="MDU0245976.1"/>
    <property type="molecule type" value="Genomic_DNA"/>
</dbReference>
<name>A0AAE4L475_BACUN</name>
<dbReference type="AlphaFoldDB" id="A0AAE4L475"/>
<evidence type="ECO:0000256" key="1">
    <source>
        <dbReference type="SAM" id="Phobius"/>
    </source>
</evidence>
<keyword evidence="1" id="KW-1133">Transmembrane helix</keyword>
<reference evidence="2" key="1">
    <citation type="submission" date="2023-10" db="EMBL/GenBank/DDBJ databases">
        <title>Genome of Potential pathogenic bacteria in Crohn's disease.</title>
        <authorList>
            <person name="Rodriguez-Palacios A."/>
        </authorList>
    </citation>
    <scope>NUCLEOTIDE SEQUENCE</scope>
    <source>
        <strain evidence="2">CavFT-hAR50</strain>
    </source>
</reference>
<dbReference type="RefSeq" id="WP_022163545.1">
    <property type="nucleotide sequence ID" value="NZ_JAWDEU010000002.1"/>
</dbReference>
<organism evidence="2 3">
    <name type="scientific">Bacteroides uniformis</name>
    <dbReference type="NCBI Taxonomy" id="820"/>
    <lineage>
        <taxon>Bacteria</taxon>
        <taxon>Pseudomonadati</taxon>
        <taxon>Bacteroidota</taxon>
        <taxon>Bacteroidia</taxon>
        <taxon>Bacteroidales</taxon>
        <taxon>Bacteroidaceae</taxon>
        <taxon>Bacteroides</taxon>
    </lineage>
</organism>
<feature type="transmembrane region" description="Helical" evidence="1">
    <location>
        <begin position="6"/>
        <end position="26"/>
    </location>
</feature>
<comment type="caution">
    <text evidence="2">The sequence shown here is derived from an EMBL/GenBank/DDBJ whole genome shotgun (WGS) entry which is preliminary data.</text>
</comment>
<keyword evidence="1" id="KW-0472">Membrane</keyword>
<evidence type="ECO:0000313" key="2">
    <source>
        <dbReference type="EMBL" id="MDU0245976.1"/>
    </source>
</evidence>
<sequence length="180" mass="20407">MRQGTLLIVILITGILFWGGVFYFMFRPDNPGKRAVEVAELALKASVDNPESVRVIGISKADSVFGREYVNMEEKMALSMAMMKINEKVMKETNGLENFNPDNRDMAGLMERQMEAMAVLRSLTIPGGQNGKTLKPFNGWKVKIEFEAKTAEGKPYRSEYWFILDKEARCVIKSFEIPLV</sequence>
<dbReference type="Proteomes" id="UP001181247">
    <property type="component" value="Unassembled WGS sequence"/>
</dbReference>
<proteinExistence type="predicted"/>
<gene>
    <name evidence="2" type="ORF">RVH16_14845</name>
</gene>
<protein>
    <submittedName>
        <fullName evidence="2">Uncharacterized protein</fullName>
    </submittedName>
</protein>
<evidence type="ECO:0000313" key="3">
    <source>
        <dbReference type="Proteomes" id="UP001181247"/>
    </source>
</evidence>
<keyword evidence="1" id="KW-0812">Transmembrane</keyword>